<evidence type="ECO:0000256" key="2">
    <source>
        <dbReference type="ARBA" id="ARBA00022801"/>
    </source>
</evidence>
<evidence type="ECO:0000256" key="1">
    <source>
        <dbReference type="ARBA" id="ARBA00022729"/>
    </source>
</evidence>
<dbReference type="Proteomes" id="UP001189429">
    <property type="component" value="Unassembled WGS sequence"/>
</dbReference>
<protein>
    <recommendedName>
        <fullName evidence="5">Calcineurin-like phosphoesterase domain-containing protein</fullName>
    </recommendedName>
</protein>
<accession>A0ABN9T9F9</accession>
<sequence>MAEAEYSAWTCQQLGPRAAGEARPVDWELAPAPKWVKESCSPEGANCLETRCCSDGGMQCYAKHESLGWCKPSCTPGVDFEDADSEPWSCKEVGPRTPGKIPVVDTTGLPMPAWAASACASSGENCTLARCCSEPGHRCFAKGNGWASCRPECVPGPQPDDRADRPWTCEALGPMSPGVATIPKIRRGSFLVVGDWGWDEKNSGGITQDCQKNIAAAMDRKMTELGDVKFVISLGDSFYSNGVEDKKDPEWDLKWRWVYSVQLRSVAWYSVYGDHDYHKDPCACTPDDEKCAQTNYDKDDFLYFRMPGTSYFHEYPELGIELVGLDLNNFQNGADFEDENSADELMFQDCFKTACAFKCLDYMKNRTQRSLDLFYDRAKKSTQKSLVVFSHYPTDYFRAAPKFLETLSDNSTYGITYYGAHRQTIDQSGVSIEPNTNWVVGGGGGDKCKTTSTQGFVVGEIWGDSSITSTPVAVDNSACCAES</sequence>
<name>A0ABN9T9F9_9DINO</name>
<evidence type="ECO:0000313" key="4">
    <source>
        <dbReference type="Proteomes" id="UP001189429"/>
    </source>
</evidence>
<dbReference type="PANTHER" id="PTHR10161">
    <property type="entry name" value="TARTRATE-RESISTANT ACID PHOSPHATASE TYPE 5"/>
    <property type="match status" value="1"/>
</dbReference>
<dbReference type="SUPFAM" id="SSF56300">
    <property type="entry name" value="Metallo-dependent phosphatases"/>
    <property type="match status" value="1"/>
</dbReference>
<keyword evidence="4" id="KW-1185">Reference proteome</keyword>
<keyword evidence="1" id="KW-0732">Signal</keyword>
<proteinExistence type="predicted"/>
<dbReference type="InterPro" id="IPR051558">
    <property type="entry name" value="Metallophosphoesterase_PAP"/>
</dbReference>
<dbReference type="PANTHER" id="PTHR10161:SF14">
    <property type="entry name" value="TARTRATE-RESISTANT ACID PHOSPHATASE TYPE 5"/>
    <property type="match status" value="1"/>
</dbReference>
<dbReference type="Gene3D" id="3.60.21.10">
    <property type="match status" value="1"/>
</dbReference>
<keyword evidence="2" id="KW-0378">Hydrolase</keyword>
<gene>
    <name evidence="3" type="ORF">PCOR1329_LOCUS36901</name>
</gene>
<dbReference type="EMBL" id="CAUYUJ010014482">
    <property type="protein sequence ID" value="CAK0841793.1"/>
    <property type="molecule type" value="Genomic_DNA"/>
</dbReference>
<evidence type="ECO:0000313" key="3">
    <source>
        <dbReference type="EMBL" id="CAK0841793.1"/>
    </source>
</evidence>
<reference evidence="3" key="1">
    <citation type="submission" date="2023-10" db="EMBL/GenBank/DDBJ databases">
        <authorList>
            <person name="Chen Y."/>
            <person name="Shah S."/>
            <person name="Dougan E. K."/>
            <person name="Thang M."/>
            <person name="Chan C."/>
        </authorList>
    </citation>
    <scope>NUCLEOTIDE SEQUENCE [LARGE SCALE GENOMIC DNA]</scope>
</reference>
<dbReference type="InterPro" id="IPR029052">
    <property type="entry name" value="Metallo-depent_PP-like"/>
</dbReference>
<evidence type="ECO:0008006" key="5">
    <source>
        <dbReference type="Google" id="ProtNLM"/>
    </source>
</evidence>
<organism evidence="3 4">
    <name type="scientific">Prorocentrum cordatum</name>
    <dbReference type="NCBI Taxonomy" id="2364126"/>
    <lineage>
        <taxon>Eukaryota</taxon>
        <taxon>Sar</taxon>
        <taxon>Alveolata</taxon>
        <taxon>Dinophyceae</taxon>
        <taxon>Prorocentrales</taxon>
        <taxon>Prorocentraceae</taxon>
        <taxon>Prorocentrum</taxon>
    </lineage>
</organism>
<comment type="caution">
    <text evidence="3">The sequence shown here is derived from an EMBL/GenBank/DDBJ whole genome shotgun (WGS) entry which is preliminary data.</text>
</comment>